<comment type="caution">
    <text evidence="3">The sequence shown here is derived from an EMBL/GenBank/DDBJ whole genome shotgun (WGS) entry which is preliminary data.</text>
</comment>
<organism evidence="3 4">
    <name type="scientific">Pararge aegeria aegeria</name>
    <dbReference type="NCBI Taxonomy" id="348720"/>
    <lineage>
        <taxon>Eukaryota</taxon>
        <taxon>Metazoa</taxon>
        <taxon>Ecdysozoa</taxon>
        <taxon>Arthropoda</taxon>
        <taxon>Hexapoda</taxon>
        <taxon>Insecta</taxon>
        <taxon>Pterygota</taxon>
        <taxon>Neoptera</taxon>
        <taxon>Endopterygota</taxon>
        <taxon>Lepidoptera</taxon>
        <taxon>Glossata</taxon>
        <taxon>Ditrysia</taxon>
        <taxon>Papilionoidea</taxon>
        <taxon>Nymphalidae</taxon>
        <taxon>Satyrinae</taxon>
        <taxon>Satyrini</taxon>
        <taxon>Parargina</taxon>
        <taxon>Pararge</taxon>
    </lineage>
</organism>
<feature type="domain" description="FP protein C-terminal" evidence="2">
    <location>
        <begin position="183"/>
        <end position="235"/>
    </location>
</feature>
<protein>
    <submittedName>
        <fullName evidence="3">Jg16749 protein</fullName>
    </submittedName>
</protein>
<proteinExistence type="predicted"/>
<evidence type="ECO:0000259" key="2">
    <source>
        <dbReference type="Pfam" id="PF25298"/>
    </source>
</evidence>
<evidence type="ECO:0000313" key="4">
    <source>
        <dbReference type="Proteomes" id="UP000838756"/>
    </source>
</evidence>
<reference evidence="3" key="1">
    <citation type="submission" date="2022-03" db="EMBL/GenBank/DDBJ databases">
        <authorList>
            <person name="Lindestad O."/>
        </authorList>
    </citation>
    <scope>NUCLEOTIDE SEQUENCE</scope>
</reference>
<dbReference type="InterPro" id="IPR057251">
    <property type="entry name" value="FP_C"/>
</dbReference>
<gene>
    <name evidence="3" type="primary">jg16749</name>
    <name evidence="3" type="ORF">PAEG_LOCUS4490</name>
</gene>
<accession>A0A8S4QR52</accession>
<keyword evidence="4" id="KW-1185">Reference proteome</keyword>
<dbReference type="Proteomes" id="UP000838756">
    <property type="component" value="Unassembled WGS sequence"/>
</dbReference>
<evidence type="ECO:0000256" key="1">
    <source>
        <dbReference type="SAM" id="Coils"/>
    </source>
</evidence>
<name>A0A8S4QR52_9NEOP</name>
<dbReference type="EMBL" id="CAKXAJ010015503">
    <property type="protein sequence ID" value="CAH2216444.1"/>
    <property type="molecule type" value="Genomic_DNA"/>
</dbReference>
<feature type="coiled-coil region" evidence="1">
    <location>
        <begin position="31"/>
        <end position="75"/>
    </location>
</feature>
<dbReference type="Pfam" id="PF25298">
    <property type="entry name" value="Baculo_FP_2nd"/>
    <property type="match status" value="1"/>
</dbReference>
<dbReference type="PANTHER" id="PTHR11505">
    <property type="entry name" value="L1 TRANSPOSABLE ELEMENT-RELATED"/>
    <property type="match status" value="1"/>
</dbReference>
<dbReference type="OrthoDB" id="7471137at2759"/>
<dbReference type="InterPro" id="IPR004244">
    <property type="entry name" value="Transposase_22"/>
</dbReference>
<dbReference type="AlphaFoldDB" id="A0A8S4QR52"/>
<sequence>MEKNIAKLIENKTREMSKEINEIKDSIGFINNQYEDLIKELQGKLTQVKEIKQENETLKSTVKDLNSRLSIMEQHSRMSNLEIQCLPEHRAENLPNIITQIGKVTGTCISDADIHKCTRIAKISRENPRPRSVIVKFSSPRIRDTFLAGVMKFNKRNKDEKLNTSHIGIGGENKPVYVVEHLTPELKKIHASARLTAKKLKYRFVWIKNGRVFLRKTDESEHIVIRNIEQLEQLKS</sequence>
<evidence type="ECO:0000313" key="3">
    <source>
        <dbReference type="EMBL" id="CAH2216444.1"/>
    </source>
</evidence>
<keyword evidence="1" id="KW-0175">Coiled coil</keyword>